<comment type="caution">
    <text evidence="6">The sequence shown here is derived from an EMBL/GenBank/DDBJ whole genome shotgun (WGS) entry which is preliminary data.</text>
</comment>
<comment type="similarity">
    <text evidence="1">Belongs to the V-ATPase H subunit family.</text>
</comment>
<reference evidence="6 7" key="1">
    <citation type="submission" date="2024-02" db="EMBL/GenBank/DDBJ databases">
        <title>Discinaceae phylogenomics.</title>
        <authorList>
            <person name="Dirks A.C."/>
            <person name="James T.Y."/>
        </authorList>
    </citation>
    <scope>NUCLEOTIDE SEQUENCE [LARGE SCALE GENOMIC DNA]</scope>
    <source>
        <strain evidence="6 7">ACD0624</strain>
    </source>
</reference>
<name>A0ABR3GMF7_9PEZI</name>
<gene>
    <name evidence="6" type="primary">VMA13</name>
    <name evidence="6" type="ORF">Q9L58_003925</name>
</gene>
<dbReference type="EMBL" id="JBBBZM010000039">
    <property type="protein sequence ID" value="KAL0637102.1"/>
    <property type="molecule type" value="Genomic_DNA"/>
</dbReference>
<dbReference type="InterPro" id="IPR038497">
    <property type="entry name" value="ATPase_V1-cplx_hsu_C_sf"/>
</dbReference>
<keyword evidence="2" id="KW-0813">Transport</keyword>
<feature type="domain" description="ATPase V1 complex subunit H C-terminal" evidence="5">
    <location>
        <begin position="356"/>
        <end position="470"/>
    </location>
</feature>
<dbReference type="Pfam" id="PF03224">
    <property type="entry name" value="V-ATPase_H_N"/>
    <property type="match status" value="1"/>
</dbReference>
<evidence type="ECO:0000313" key="7">
    <source>
        <dbReference type="Proteomes" id="UP001447188"/>
    </source>
</evidence>
<evidence type="ECO:0000256" key="1">
    <source>
        <dbReference type="ARBA" id="ARBA00008613"/>
    </source>
</evidence>
<dbReference type="InterPro" id="IPR011989">
    <property type="entry name" value="ARM-like"/>
</dbReference>
<dbReference type="Proteomes" id="UP001447188">
    <property type="component" value="Unassembled WGS sequence"/>
</dbReference>
<dbReference type="InterPro" id="IPR016024">
    <property type="entry name" value="ARM-type_fold"/>
</dbReference>
<evidence type="ECO:0000256" key="2">
    <source>
        <dbReference type="ARBA" id="ARBA00022448"/>
    </source>
</evidence>
<dbReference type="InterPro" id="IPR011987">
    <property type="entry name" value="ATPase_V1-cplx_hsu_C"/>
</dbReference>
<organism evidence="6 7">
    <name type="scientific">Discina gigas</name>
    <dbReference type="NCBI Taxonomy" id="1032678"/>
    <lineage>
        <taxon>Eukaryota</taxon>
        <taxon>Fungi</taxon>
        <taxon>Dikarya</taxon>
        <taxon>Ascomycota</taxon>
        <taxon>Pezizomycotina</taxon>
        <taxon>Pezizomycetes</taxon>
        <taxon>Pezizales</taxon>
        <taxon>Discinaceae</taxon>
        <taxon>Discina</taxon>
    </lineage>
</organism>
<protein>
    <submittedName>
        <fullName evidence="6">H(+)-transporting V1 sector ATPase subunit H</fullName>
    </submittedName>
</protein>
<evidence type="ECO:0000313" key="6">
    <source>
        <dbReference type="EMBL" id="KAL0637102.1"/>
    </source>
</evidence>
<dbReference type="Gene3D" id="1.25.40.150">
    <property type="entry name" value="V-type ATPase, subunit H, C-terminal domain"/>
    <property type="match status" value="1"/>
</dbReference>
<keyword evidence="4" id="KW-0406">Ion transport</keyword>
<dbReference type="SUPFAM" id="SSF48371">
    <property type="entry name" value="ARM repeat"/>
    <property type="match status" value="1"/>
</dbReference>
<evidence type="ECO:0000259" key="5">
    <source>
        <dbReference type="Pfam" id="PF11698"/>
    </source>
</evidence>
<dbReference type="InterPro" id="IPR004908">
    <property type="entry name" value="ATPase_V1-cplx_hsu"/>
</dbReference>
<proteinExistence type="inferred from homology"/>
<evidence type="ECO:0000256" key="4">
    <source>
        <dbReference type="ARBA" id="ARBA00023065"/>
    </source>
</evidence>
<dbReference type="PANTHER" id="PTHR10698">
    <property type="entry name" value="V-TYPE PROTON ATPASE SUBUNIT H"/>
    <property type="match status" value="1"/>
</dbReference>
<evidence type="ECO:0000256" key="3">
    <source>
        <dbReference type="ARBA" id="ARBA00022781"/>
    </source>
</evidence>
<keyword evidence="3" id="KW-0375">Hydrogen ion transport</keyword>
<keyword evidence="7" id="KW-1185">Reference proteome</keyword>
<dbReference type="Pfam" id="PF11698">
    <property type="entry name" value="V-ATPase_H_C"/>
    <property type="match status" value="1"/>
</dbReference>
<dbReference type="Gene3D" id="1.25.10.10">
    <property type="entry name" value="Leucine-rich Repeat Variant"/>
    <property type="match status" value="1"/>
</dbReference>
<accession>A0ABR3GMF7</accession>
<sequence>MSLDTPRYLAELFSNIRGRSIAWDAHVRAGLISESDVKKIKAIDKVSKEKQAGVVEKDVDGYASLVLGPQGALKKATDGKRVDVVAYILVLLGDLLEGVPAFTGSLLALPSPFSHLLSLLSHTDEYTPLLSSSVLSTLLTASLRTSAKPAPDAKAALPRLYCFLAGLTKSSDVHLQDIAIQSYVSLLRSSYARTTFWSLEKETVAPIVKILETAGGQNGNSSDRGSTLGGSTGGAQGSVGLQLLYHVLLVIWELTFEEVVAEEINLWVSSSTASMGYTHCRQNSSSLKEKVTRLSLATLSNLATKSPSANLPPLLLSNILPFLQTLSTRFTSSSDPDLTTDLQTLIDSLESFQSSQTTLSSYRLEILSGHLRWSPPHRNEGFWKKHSREILEDTELVKALARVLSTSQDKTVLAVAANDVGVLVREVSGSRKKWEELGVKGKVMELMGDSDAEVRYEALRAVQGFLANAFSG</sequence>
<dbReference type="PANTHER" id="PTHR10698:SF0">
    <property type="entry name" value="V-TYPE PROTON ATPASE SUBUNIT H"/>
    <property type="match status" value="1"/>
</dbReference>